<evidence type="ECO:0000256" key="2">
    <source>
        <dbReference type="ARBA" id="ARBA00035707"/>
    </source>
</evidence>
<feature type="region of interest" description="Disordered" evidence="4">
    <location>
        <begin position="190"/>
        <end position="226"/>
    </location>
</feature>
<dbReference type="Gene3D" id="3.30.70.1730">
    <property type="match status" value="1"/>
</dbReference>
<accession>A0AAV4JHP9</accession>
<evidence type="ECO:0000256" key="3">
    <source>
        <dbReference type="ARBA" id="ARBA00035716"/>
    </source>
</evidence>
<keyword evidence="5" id="KW-0689">Ribosomal protein</keyword>
<protein>
    <recommendedName>
        <fullName evidence="2">Large ribosomal subunit protein uL10m</fullName>
    </recommendedName>
    <alternativeName>
        <fullName evidence="3">39S ribosomal protein L10, mitochondrial</fullName>
    </alternativeName>
</protein>
<dbReference type="GO" id="GO:0005840">
    <property type="term" value="C:ribosome"/>
    <property type="evidence" value="ECO:0007669"/>
    <property type="project" value="UniProtKB-KW"/>
</dbReference>
<organism evidence="5 6">
    <name type="scientific">Elysia marginata</name>
    <dbReference type="NCBI Taxonomy" id="1093978"/>
    <lineage>
        <taxon>Eukaryota</taxon>
        <taxon>Metazoa</taxon>
        <taxon>Spiralia</taxon>
        <taxon>Lophotrochozoa</taxon>
        <taxon>Mollusca</taxon>
        <taxon>Gastropoda</taxon>
        <taxon>Heterobranchia</taxon>
        <taxon>Euthyneura</taxon>
        <taxon>Panpulmonata</taxon>
        <taxon>Sacoglossa</taxon>
        <taxon>Placobranchoidea</taxon>
        <taxon>Plakobranchidae</taxon>
        <taxon>Elysia</taxon>
    </lineage>
</organism>
<keyword evidence="6" id="KW-1185">Reference proteome</keyword>
<dbReference type="InterPro" id="IPR047865">
    <property type="entry name" value="Ribosomal_uL10_bac_type"/>
</dbReference>
<comment type="caution">
    <text evidence="5">The sequence shown here is derived from an EMBL/GenBank/DDBJ whole genome shotgun (WGS) entry which is preliminary data.</text>
</comment>
<dbReference type="InterPro" id="IPR043141">
    <property type="entry name" value="Ribosomal_uL10-like_sf"/>
</dbReference>
<dbReference type="Proteomes" id="UP000762676">
    <property type="component" value="Unassembled WGS sequence"/>
</dbReference>
<dbReference type="EMBL" id="BMAT01010177">
    <property type="protein sequence ID" value="GFS21790.1"/>
    <property type="molecule type" value="Genomic_DNA"/>
</dbReference>
<dbReference type="PANTHER" id="PTHR11560">
    <property type="entry name" value="39S RIBOSOMAL PROTEIN L10, MITOCHONDRIAL"/>
    <property type="match status" value="1"/>
</dbReference>
<evidence type="ECO:0000313" key="6">
    <source>
        <dbReference type="Proteomes" id="UP000762676"/>
    </source>
</evidence>
<keyword evidence="5" id="KW-0687">Ribonucleoprotein</keyword>
<evidence type="ECO:0000313" key="5">
    <source>
        <dbReference type="EMBL" id="GFS21790.1"/>
    </source>
</evidence>
<comment type="similarity">
    <text evidence="1">Belongs to the universal ribosomal protein uL10 family.</text>
</comment>
<evidence type="ECO:0000256" key="1">
    <source>
        <dbReference type="ARBA" id="ARBA00008889"/>
    </source>
</evidence>
<gene>
    <name evidence="5" type="ORF">ElyMa_005092400</name>
</gene>
<evidence type="ECO:0000256" key="4">
    <source>
        <dbReference type="SAM" id="MobiDB-lite"/>
    </source>
</evidence>
<dbReference type="AlphaFoldDB" id="A0AAV4JHP9"/>
<reference evidence="5 6" key="1">
    <citation type="journal article" date="2021" name="Elife">
        <title>Chloroplast acquisition without the gene transfer in kleptoplastic sea slugs, Plakobranchus ocellatus.</title>
        <authorList>
            <person name="Maeda T."/>
            <person name="Takahashi S."/>
            <person name="Yoshida T."/>
            <person name="Shimamura S."/>
            <person name="Takaki Y."/>
            <person name="Nagai Y."/>
            <person name="Toyoda A."/>
            <person name="Suzuki Y."/>
            <person name="Arimoto A."/>
            <person name="Ishii H."/>
            <person name="Satoh N."/>
            <person name="Nishiyama T."/>
            <person name="Hasebe M."/>
            <person name="Maruyama T."/>
            <person name="Minagawa J."/>
            <person name="Obokata J."/>
            <person name="Shigenobu S."/>
        </authorList>
    </citation>
    <scope>NUCLEOTIDE SEQUENCE [LARGE SCALE GENOMIC DNA]</scope>
</reference>
<dbReference type="SUPFAM" id="SSF160369">
    <property type="entry name" value="Ribosomal protein L10-like"/>
    <property type="match status" value="1"/>
</dbReference>
<name>A0AAV4JHP9_9GAST</name>
<proteinExistence type="inferred from homology"/>
<sequence>MGVKTNIQKPRMPWIERRILNAVTVPLLPPDLRPLPQKCQEEKQAKENACRSELQEAYEAFRTKDTWHMLSQNKMVAICHILPMTSRDFFNVRVKVHNAGMKLKFANNKWARSVTVMFIMHAQSKRAGGLVEDRILSRAGMQDAAKLPPLDIMRGELLTILSASAGKTSRLLGRHQTELSANLAQLVKQQSEGYGDVDSAGQDKDAPQAAAVEDGGSNSTGEEKES</sequence>